<dbReference type="InterPro" id="IPR016169">
    <property type="entry name" value="FAD-bd_PCMH_sub2"/>
</dbReference>
<dbReference type="GeneID" id="41986017"/>
<dbReference type="GO" id="GO:0071949">
    <property type="term" value="F:FAD binding"/>
    <property type="evidence" value="ECO:0007669"/>
    <property type="project" value="InterPro"/>
</dbReference>
<protein>
    <submittedName>
        <fullName evidence="6">Bifunctional solanapyrone synthase</fullName>
    </submittedName>
</protein>
<dbReference type="Gene3D" id="3.30.465.10">
    <property type="match status" value="1"/>
</dbReference>
<dbReference type="EMBL" id="QGMH01000073">
    <property type="protein sequence ID" value="TVY26295.1"/>
    <property type="molecule type" value="Genomic_DNA"/>
</dbReference>
<dbReference type="GO" id="GO:0016491">
    <property type="term" value="F:oxidoreductase activity"/>
    <property type="evidence" value="ECO:0007669"/>
    <property type="project" value="UniProtKB-KW"/>
</dbReference>
<dbReference type="InterPro" id="IPR036318">
    <property type="entry name" value="FAD-bd_PCMH-like_sf"/>
</dbReference>
<evidence type="ECO:0000256" key="4">
    <source>
        <dbReference type="ARBA" id="ARBA00023002"/>
    </source>
</evidence>
<proteinExistence type="inferred from homology"/>
<dbReference type="SUPFAM" id="SSF56176">
    <property type="entry name" value="FAD-binding/transporter-associated domain-like"/>
    <property type="match status" value="1"/>
</dbReference>
<gene>
    <name evidence="6" type="primary">sol5_4</name>
    <name evidence="6" type="ORF">LHYA1_G005819</name>
</gene>
<accession>A0A8H8R2J5</accession>
<dbReference type="InterPro" id="IPR050416">
    <property type="entry name" value="FAD-linked_Oxidoreductase"/>
</dbReference>
<keyword evidence="3" id="KW-0274">FAD</keyword>
<evidence type="ECO:0000313" key="6">
    <source>
        <dbReference type="EMBL" id="TVY26295.1"/>
    </source>
</evidence>
<evidence type="ECO:0000259" key="5">
    <source>
        <dbReference type="PROSITE" id="PS51387"/>
    </source>
</evidence>
<name>A0A8H8R2J5_9HELO</name>
<organism evidence="6 7">
    <name type="scientific">Lachnellula hyalina</name>
    <dbReference type="NCBI Taxonomy" id="1316788"/>
    <lineage>
        <taxon>Eukaryota</taxon>
        <taxon>Fungi</taxon>
        <taxon>Dikarya</taxon>
        <taxon>Ascomycota</taxon>
        <taxon>Pezizomycotina</taxon>
        <taxon>Leotiomycetes</taxon>
        <taxon>Helotiales</taxon>
        <taxon>Lachnaceae</taxon>
        <taxon>Lachnellula</taxon>
    </lineage>
</organism>
<dbReference type="Pfam" id="PF01565">
    <property type="entry name" value="FAD_binding_4"/>
    <property type="match status" value="1"/>
</dbReference>
<dbReference type="PANTHER" id="PTHR42973">
    <property type="entry name" value="BINDING OXIDOREDUCTASE, PUTATIVE (AFU_ORTHOLOGUE AFUA_1G17690)-RELATED"/>
    <property type="match status" value="1"/>
</dbReference>
<dbReference type="PROSITE" id="PS51387">
    <property type="entry name" value="FAD_PCMH"/>
    <property type="match status" value="1"/>
</dbReference>
<evidence type="ECO:0000256" key="3">
    <source>
        <dbReference type="ARBA" id="ARBA00022827"/>
    </source>
</evidence>
<sequence length="492" mass="51763">MTSATAAAEMSTEIRARDTNTVSAVDTEGACLLLSLELPSKTSFPGSTAYQTALTSYFSAQEQSLLPACMVAPTSSFEVSLIVLTLARFHVPFAIRGGGHTLNAGAANIASGVTINLRSMNQVTVNDKKTVASIGGGAKWGEVYPVLDALKIATSGGRVSSVGVGGLSTGGGISYFSGRQGLVCDNIVNYEVVLASGAIVNVNEHENSDLWLALKGGSSNFGIVTRFDISTFPQDVFYGGVVASAYSTLGSQLAGFANLLANFDPYAALIMSLSWSATQGFFLFNNVEYTKNVVNPPILQPFTQANTSVLNTMRISNLTDFANEAAQFGASGLRNQFATTTFGGPLSVLTTVEQLWNDSIATVSSISGVNWAMSIQPWPQPFETQGSANSLGLSASNGPLVLFLLSYSWSLESDDASITAAAQKLIADIDAATQKAGHYSPFKYLNYAAYWQNPIASYGAASVQNLKAISHKYDPFGVFQTGAPGGFKVSKT</sequence>
<evidence type="ECO:0000313" key="7">
    <source>
        <dbReference type="Proteomes" id="UP000431533"/>
    </source>
</evidence>
<evidence type="ECO:0000256" key="1">
    <source>
        <dbReference type="ARBA" id="ARBA00005466"/>
    </source>
</evidence>
<dbReference type="OrthoDB" id="2151789at2759"/>
<keyword evidence="7" id="KW-1185">Reference proteome</keyword>
<evidence type="ECO:0000256" key="2">
    <source>
        <dbReference type="ARBA" id="ARBA00022630"/>
    </source>
</evidence>
<dbReference type="AlphaFoldDB" id="A0A8H8R2J5"/>
<feature type="domain" description="FAD-binding PCMH-type" evidence="5">
    <location>
        <begin position="63"/>
        <end position="234"/>
    </location>
</feature>
<dbReference type="RefSeq" id="XP_031005083.1">
    <property type="nucleotide sequence ID" value="XM_031150763.1"/>
</dbReference>
<dbReference type="InterPro" id="IPR016166">
    <property type="entry name" value="FAD-bd_PCMH"/>
</dbReference>
<keyword evidence="4" id="KW-0560">Oxidoreductase</keyword>
<dbReference type="InterPro" id="IPR006094">
    <property type="entry name" value="Oxid_FAD_bind_N"/>
</dbReference>
<dbReference type="Proteomes" id="UP000431533">
    <property type="component" value="Unassembled WGS sequence"/>
</dbReference>
<comment type="similarity">
    <text evidence="1">Belongs to the oxygen-dependent FAD-linked oxidoreductase family.</text>
</comment>
<reference evidence="6 7" key="1">
    <citation type="submission" date="2018-05" db="EMBL/GenBank/DDBJ databases">
        <title>Genome sequencing and assembly of the regulated plant pathogen Lachnellula willkommii and related sister species for the development of diagnostic species identification markers.</title>
        <authorList>
            <person name="Giroux E."/>
            <person name="Bilodeau G."/>
        </authorList>
    </citation>
    <scope>NUCLEOTIDE SEQUENCE [LARGE SCALE GENOMIC DNA]</scope>
    <source>
        <strain evidence="6 7">CBS 185.66</strain>
    </source>
</reference>
<comment type="caution">
    <text evidence="6">The sequence shown here is derived from an EMBL/GenBank/DDBJ whole genome shotgun (WGS) entry which is preliminary data.</text>
</comment>
<dbReference type="PANTHER" id="PTHR42973:SF22">
    <property type="entry name" value="FAD-BINDING PCMH-TYPE DOMAIN-CONTAINING PROTEIN-RELATED"/>
    <property type="match status" value="1"/>
</dbReference>
<keyword evidence="2" id="KW-0285">Flavoprotein</keyword>